<dbReference type="CDD" id="cd03022">
    <property type="entry name" value="DsbA_HCCA_Iso"/>
    <property type="match status" value="1"/>
</dbReference>
<dbReference type="InterPro" id="IPR001853">
    <property type="entry name" value="DSBA-like_thioredoxin_dom"/>
</dbReference>
<accession>A0ABQ1IJW4</accession>
<proteinExistence type="inferred from homology"/>
<dbReference type="InterPro" id="IPR051924">
    <property type="entry name" value="GST_Kappa/NadH"/>
</dbReference>
<dbReference type="Proteomes" id="UP000603352">
    <property type="component" value="Unassembled WGS sequence"/>
</dbReference>
<dbReference type="EMBL" id="BMDZ01000028">
    <property type="protein sequence ID" value="GGB43003.1"/>
    <property type="molecule type" value="Genomic_DNA"/>
</dbReference>
<evidence type="ECO:0000256" key="1">
    <source>
        <dbReference type="PIRNR" id="PIRNR006386"/>
    </source>
</evidence>
<protein>
    <recommendedName>
        <fullName evidence="1">2-hydroxychromene-2-carboxylate isomerase</fullName>
        <ecNumber evidence="1">5.99.1.4</ecNumber>
    </recommendedName>
</protein>
<reference evidence="4" key="1">
    <citation type="journal article" date="2019" name="Int. J. Syst. Evol. Microbiol.">
        <title>The Global Catalogue of Microorganisms (GCM) 10K type strain sequencing project: providing services to taxonomists for standard genome sequencing and annotation.</title>
        <authorList>
            <consortium name="The Broad Institute Genomics Platform"/>
            <consortium name="The Broad Institute Genome Sequencing Center for Infectious Disease"/>
            <person name="Wu L."/>
            <person name="Ma J."/>
        </authorList>
    </citation>
    <scope>NUCLEOTIDE SEQUENCE [LARGE SCALE GENOMIC DNA]</scope>
    <source>
        <strain evidence="4">CGMCC 1.10188</strain>
    </source>
</reference>
<dbReference type="SUPFAM" id="SSF52833">
    <property type="entry name" value="Thioredoxin-like"/>
    <property type="match status" value="1"/>
</dbReference>
<evidence type="ECO:0000259" key="2">
    <source>
        <dbReference type="Pfam" id="PF01323"/>
    </source>
</evidence>
<comment type="catalytic activity">
    <reaction evidence="1">
        <text>2-hydroxychromene-2-carboxylate = (3E)-4-(2-hydroxyphenyl)-2-oxobut-3-enoate</text>
        <dbReference type="Rhea" id="RHEA:27401"/>
        <dbReference type="ChEBI" id="CHEBI:59350"/>
        <dbReference type="ChEBI" id="CHEBI:59353"/>
        <dbReference type="EC" id="5.99.1.4"/>
    </reaction>
</comment>
<dbReference type="PANTHER" id="PTHR42943">
    <property type="entry name" value="GLUTATHIONE S-TRANSFERASE KAPPA"/>
    <property type="match status" value="1"/>
</dbReference>
<comment type="similarity">
    <text evidence="1">Belongs to the GST superfamily. NadH family.</text>
</comment>
<dbReference type="EC" id="5.99.1.4" evidence="1"/>
<dbReference type="Gene3D" id="3.40.30.10">
    <property type="entry name" value="Glutaredoxin"/>
    <property type="match status" value="1"/>
</dbReference>
<dbReference type="InterPro" id="IPR014440">
    <property type="entry name" value="HCCAis_GSTk"/>
</dbReference>
<dbReference type="InterPro" id="IPR036249">
    <property type="entry name" value="Thioredoxin-like_sf"/>
</dbReference>
<evidence type="ECO:0000313" key="4">
    <source>
        <dbReference type="Proteomes" id="UP000603352"/>
    </source>
</evidence>
<dbReference type="PIRSF" id="PIRSF006386">
    <property type="entry name" value="HCCAis_GSTk"/>
    <property type="match status" value="1"/>
</dbReference>
<keyword evidence="4" id="KW-1185">Reference proteome</keyword>
<dbReference type="PANTHER" id="PTHR42943:SF13">
    <property type="entry name" value="GLUTATHIONE S-TRANSFERASE KAPPA-RELATED"/>
    <property type="match status" value="1"/>
</dbReference>
<dbReference type="InterPro" id="IPR044087">
    <property type="entry name" value="NahD-like"/>
</dbReference>
<keyword evidence="1 3" id="KW-0413">Isomerase</keyword>
<evidence type="ECO:0000313" key="3">
    <source>
        <dbReference type="EMBL" id="GGB43003.1"/>
    </source>
</evidence>
<gene>
    <name evidence="3" type="ORF">GCM10011505_25470</name>
</gene>
<name>A0ABQ1IJW4_9PROT</name>
<comment type="caution">
    <text evidence="3">The sequence shown here is derived from an EMBL/GenBank/DDBJ whole genome shotgun (WGS) entry which is preliminary data.</text>
</comment>
<dbReference type="Pfam" id="PF01323">
    <property type="entry name" value="DSBA"/>
    <property type="match status" value="1"/>
</dbReference>
<organism evidence="3 4">
    <name type="scientific">Tistrella bauzanensis</name>
    <dbReference type="NCBI Taxonomy" id="657419"/>
    <lineage>
        <taxon>Bacteria</taxon>
        <taxon>Pseudomonadati</taxon>
        <taxon>Pseudomonadota</taxon>
        <taxon>Alphaproteobacteria</taxon>
        <taxon>Geminicoccales</taxon>
        <taxon>Geminicoccaceae</taxon>
        <taxon>Tistrella</taxon>
    </lineage>
</organism>
<dbReference type="GO" id="GO:0016853">
    <property type="term" value="F:isomerase activity"/>
    <property type="evidence" value="ECO:0007669"/>
    <property type="project" value="UniProtKB-KW"/>
</dbReference>
<feature type="domain" description="DSBA-like thioredoxin" evidence="2">
    <location>
        <begin position="5"/>
        <end position="197"/>
    </location>
</feature>
<sequence>MSLRVDYYLSLISPWTYLGHDRLVAIADRAGARIAWKPVDLGRIFPETGGLPLKQRSVQRQAYRMMELRRWPDRLGVPLNPEPRFFPADESRAARMVLQAIAEGGNPAGLIGGVLTAVWAEDRDIADPETLVDIARRNGFDSALPARAEAAAEEHTRTRDAFGREALAAGVFGAPTYVVGDELFWGQDRLDFVAARLGVALD</sequence>
<dbReference type="RefSeq" id="WP_188578384.1">
    <property type="nucleotide sequence ID" value="NZ_BMDZ01000028.1"/>
</dbReference>